<dbReference type="InterPro" id="IPR004714">
    <property type="entry name" value="Cyt_oxidase_maturation_cbb3"/>
</dbReference>
<accession>A0A8J7S787</accession>
<feature type="compositionally biased region" description="Basic and acidic residues" evidence="1">
    <location>
        <begin position="48"/>
        <end position="74"/>
    </location>
</feature>
<dbReference type="EMBL" id="JAFIDN010000001">
    <property type="protein sequence ID" value="MBP3191411.1"/>
    <property type="molecule type" value="Genomic_DNA"/>
</dbReference>
<feature type="region of interest" description="Disordered" evidence="1">
    <location>
        <begin position="43"/>
        <end position="74"/>
    </location>
</feature>
<dbReference type="RefSeq" id="WP_210509910.1">
    <property type="nucleotide sequence ID" value="NZ_JAFIDN010000001.1"/>
</dbReference>
<sequence>MSTGAFILVISSLLIISGGLALFLWAFFNGQFDNIQKGSMLPFDEEEPAGKRTDQIFMEKEEGEAQQRESRKTK</sequence>
<comment type="caution">
    <text evidence="3">The sequence shown here is derived from an EMBL/GenBank/DDBJ whole genome shotgun (WGS) entry which is preliminary data.</text>
</comment>
<dbReference type="Proteomes" id="UP000673975">
    <property type="component" value="Unassembled WGS sequence"/>
</dbReference>
<dbReference type="AlphaFoldDB" id="A0A8J7S787"/>
<proteinExistence type="predicted"/>
<protein>
    <submittedName>
        <fullName evidence="3">Cbb3-type cytochrome oxidase assembly protein</fullName>
    </submittedName>
</protein>
<gene>
    <name evidence="3" type="ORF">NATSA_01925</name>
</gene>
<name>A0A8J7S787_9BACT</name>
<evidence type="ECO:0000256" key="2">
    <source>
        <dbReference type="SAM" id="Phobius"/>
    </source>
</evidence>
<reference evidence="3" key="1">
    <citation type="submission" date="2021-02" db="EMBL/GenBank/DDBJ databases">
        <title>Natronogracilivirga saccharolytica gen. nov. sp. nov. a new anaerobic, haloalkiliphilic carbohydrate-fermenting bacterium from soda lake and proposing of Cyclonatronumiaceae fam. nov. in the phylum Balneolaeota.</title>
        <authorList>
            <person name="Zhilina T.N."/>
            <person name="Sorokin D.Y."/>
            <person name="Zavarzina D.G."/>
            <person name="Toshchakov S.V."/>
            <person name="Kublanov I.V."/>
        </authorList>
    </citation>
    <scope>NUCLEOTIDE SEQUENCE</scope>
    <source>
        <strain evidence="3">Z-1702</strain>
    </source>
</reference>
<evidence type="ECO:0000313" key="3">
    <source>
        <dbReference type="EMBL" id="MBP3191411.1"/>
    </source>
</evidence>
<feature type="transmembrane region" description="Helical" evidence="2">
    <location>
        <begin position="6"/>
        <end position="28"/>
    </location>
</feature>
<evidence type="ECO:0000313" key="4">
    <source>
        <dbReference type="Proteomes" id="UP000673975"/>
    </source>
</evidence>
<dbReference type="Pfam" id="PF03597">
    <property type="entry name" value="FixS"/>
    <property type="match status" value="1"/>
</dbReference>
<evidence type="ECO:0000256" key="1">
    <source>
        <dbReference type="SAM" id="MobiDB-lite"/>
    </source>
</evidence>
<keyword evidence="2" id="KW-0472">Membrane</keyword>
<keyword evidence="4" id="KW-1185">Reference proteome</keyword>
<keyword evidence="2" id="KW-1133">Transmembrane helix</keyword>
<organism evidence="3 4">
    <name type="scientific">Natronogracilivirga saccharolytica</name>
    <dbReference type="NCBI Taxonomy" id="2812953"/>
    <lineage>
        <taxon>Bacteria</taxon>
        <taxon>Pseudomonadati</taxon>
        <taxon>Balneolota</taxon>
        <taxon>Balneolia</taxon>
        <taxon>Balneolales</taxon>
        <taxon>Cyclonatronaceae</taxon>
        <taxon>Natronogracilivirga</taxon>
    </lineage>
</organism>
<keyword evidence="2" id="KW-0812">Transmembrane</keyword>